<gene>
    <name evidence="1" type="ORF">WS72_25780</name>
</gene>
<sequence>MNAAASRHGALPDFLALTDGLTIRQIAEKLRCCTRSVRNYIAGRSPIPWHRVELLRLREVEANASQAANQALADEIPVESTIEPDPSTPDVTPAEILAWVGVHAPQYLSSQRSFRMYVRGWNVADKIQFSKAQGTFAAILAKWRFLVVDLPRSWKSWRSGGVFADMDSPAYRWRGNDP</sequence>
<organism evidence="1 2">
    <name type="scientific">Burkholderia savannae</name>
    <dbReference type="NCBI Taxonomy" id="1637837"/>
    <lineage>
        <taxon>Bacteria</taxon>
        <taxon>Pseudomonadati</taxon>
        <taxon>Pseudomonadota</taxon>
        <taxon>Betaproteobacteria</taxon>
        <taxon>Burkholderiales</taxon>
        <taxon>Burkholderiaceae</taxon>
        <taxon>Burkholderia</taxon>
        <taxon>pseudomallei group</taxon>
    </lineage>
</organism>
<evidence type="ECO:0008006" key="3">
    <source>
        <dbReference type="Google" id="ProtNLM"/>
    </source>
</evidence>
<reference evidence="1 2" key="1">
    <citation type="submission" date="2015-11" db="EMBL/GenBank/DDBJ databases">
        <authorList>
            <person name="Sahl J."/>
            <person name="Wagner D."/>
            <person name="Keim P."/>
        </authorList>
    </citation>
    <scope>NUCLEOTIDE SEQUENCE [LARGE SCALE GENOMIC DNA]</scope>
    <source>
        <strain evidence="1 2">BDU18</strain>
    </source>
</reference>
<dbReference type="Proteomes" id="UP000070255">
    <property type="component" value="Unassembled WGS sequence"/>
</dbReference>
<proteinExistence type="predicted"/>
<dbReference type="RefSeq" id="WP_060822833.1">
    <property type="nucleotide sequence ID" value="NZ_LNJQ01000004.1"/>
</dbReference>
<dbReference type="EMBL" id="LNJQ01000004">
    <property type="protein sequence ID" value="KWZ38280.1"/>
    <property type="molecule type" value="Genomic_DNA"/>
</dbReference>
<evidence type="ECO:0000313" key="2">
    <source>
        <dbReference type="Proteomes" id="UP000070255"/>
    </source>
</evidence>
<protein>
    <recommendedName>
        <fullName evidence="3">IS21 family transposase</fullName>
    </recommendedName>
</protein>
<keyword evidence="2" id="KW-1185">Reference proteome</keyword>
<accession>A0ABR5T635</accession>
<name>A0ABR5T635_9BURK</name>
<comment type="caution">
    <text evidence="1">The sequence shown here is derived from an EMBL/GenBank/DDBJ whole genome shotgun (WGS) entry which is preliminary data.</text>
</comment>
<evidence type="ECO:0000313" key="1">
    <source>
        <dbReference type="EMBL" id="KWZ38280.1"/>
    </source>
</evidence>